<dbReference type="InterPro" id="IPR036890">
    <property type="entry name" value="HATPase_C_sf"/>
</dbReference>
<dbReference type="Pfam" id="PF13581">
    <property type="entry name" value="HATPase_c_2"/>
    <property type="match status" value="1"/>
</dbReference>
<sequence length="213" mass="22919">MTNVRHPATAEMRATVPPAGGWAPPSRNLLTRMLAGLADIRNRLPIPSGEPVPPDPVPAEPEVPLVRMPASPMHPERHRRVYLSTVHAPGLARADTARYLDTWGLAHGADDLAVLVTELVTNSVTHTATEQVGVSLTRTGPSTVRLVVTDTSRELPPPCPTAAGECEVHGRGLILVDALASRWGAERVVTGKRVWAELDIPPKSREQPGRQVL</sequence>
<dbReference type="EMBL" id="JBHSKP010000001">
    <property type="protein sequence ID" value="MFC5150666.1"/>
    <property type="molecule type" value="Genomic_DNA"/>
</dbReference>
<organism evidence="3 4">
    <name type="scientific">Streptomyces amakusaensis</name>
    <dbReference type="NCBI Taxonomy" id="67271"/>
    <lineage>
        <taxon>Bacteria</taxon>
        <taxon>Bacillati</taxon>
        <taxon>Actinomycetota</taxon>
        <taxon>Actinomycetes</taxon>
        <taxon>Kitasatosporales</taxon>
        <taxon>Streptomycetaceae</taxon>
        <taxon>Streptomyces</taxon>
    </lineage>
</organism>
<evidence type="ECO:0000256" key="1">
    <source>
        <dbReference type="ARBA" id="ARBA00022527"/>
    </source>
</evidence>
<dbReference type="PANTHER" id="PTHR35526:SF3">
    <property type="entry name" value="ANTI-SIGMA-F FACTOR RSBW"/>
    <property type="match status" value="1"/>
</dbReference>
<gene>
    <name evidence="3" type="ORF">ACFPRH_02820</name>
</gene>
<dbReference type="InterPro" id="IPR003594">
    <property type="entry name" value="HATPase_dom"/>
</dbReference>
<dbReference type="SUPFAM" id="SSF55874">
    <property type="entry name" value="ATPase domain of HSP90 chaperone/DNA topoisomerase II/histidine kinase"/>
    <property type="match status" value="1"/>
</dbReference>
<keyword evidence="3" id="KW-0547">Nucleotide-binding</keyword>
<name>A0ABW0ACW2_9ACTN</name>
<accession>A0ABW0ACW2</accession>
<dbReference type="RefSeq" id="WP_344476966.1">
    <property type="nucleotide sequence ID" value="NZ_BAAASB010000007.1"/>
</dbReference>
<evidence type="ECO:0000313" key="3">
    <source>
        <dbReference type="EMBL" id="MFC5150666.1"/>
    </source>
</evidence>
<evidence type="ECO:0000259" key="2">
    <source>
        <dbReference type="Pfam" id="PF13581"/>
    </source>
</evidence>
<proteinExistence type="predicted"/>
<keyword evidence="4" id="KW-1185">Reference proteome</keyword>
<reference evidence="4" key="1">
    <citation type="journal article" date="2019" name="Int. J. Syst. Evol. Microbiol.">
        <title>The Global Catalogue of Microorganisms (GCM) 10K type strain sequencing project: providing services to taxonomists for standard genome sequencing and annotation.</title>
        <authorList>
            <consortium name="The Broad Institute Genomics Platform"/>
            <consortium name="The Broad Institute Genome Sequencing Center for Infectious Disease"/>
            <person name="Wu L."/>
            <person name="Ma J."/>
        </authorList>
    </citation>
    <scope>NUCLEOTIDE SEQUENCE [LARGE SCALE GENOMIC DNA]</scope>
    <source>
        <strain evidence="4">PCU 266</strain>
    </source>
</reference>
<keyword evidence="1" id="KW-0418">Kinase</keyword>
<dbReference type="PANTHER" id="PTHR35526">
    <property type="entry name" value="ANTI-SIGMA-F FACTOR RSBW-RELATED"/>
    <property type="match status" value="1"/>
</dbReference>
<dbReference type="Gene3D" id="3.30.565.10">
    <property type="entry name" value="Histidine kinase-like ATPase, C-terminal domain"/>
    <property type="match status" value="1"/>
</dbReference>
<dbReference type="CDD" id="cd16936">
    <property type="entry name" value="HATPase_RsbW-like"/>
    <property type="match status" value="1"/>
</dbReference>
<protein>
    <submittedName>
        <fullName evidence="3">ATP-binding protein</fullName>
    </submittedName>
</protein>
<comment type="caution">
    <text evidence="3">The sequence shown here is derived from an EMBL/GenBank/DDBJ whole genome shotgun (WGS) entry which is preliminary data.</text>
</comment>
<feature type="domain" description="Histidine kinase/HSP90-like ATPase" evidence="2">
    <location>
        <begin position="92"/>
        <end position="195"/>
    </location>
</feature>
<keyword evidence="1" id="KW-0808">Transferase</keyword>
<evidence type="ECO:0000313" key="4">
    <source>
        <dbReference type="Proteomes" id="UP001596160"/>
    </source>
</evidence>
<keyword evidence="1" id="KW-0723">Serine/threonine-protein kinase</keyword>
<dbReference type="InterPro" id="IPR050267">
    <property type="entry name" value="Anti-sigma-factor_SerPK"/>
</dbReference>
<dbReference type="Proteomes" id="UP001596160">
    <property type="component" value="Unassembled WGS sequence"/>
</dbReference>
<dbReference type="GO" id="GO:0005524">
    <property type="term" value="F:ATP binding"/>
    <property type="evidence" value="ECO:0007669"/>
    <property type="project" value="UniProtKB-KW"/>
</dbReference>
<keyword evidence="3" id="KW-0067">ATP-binding</keyword>